<evidence type="ECO:0000313" key="19">
    <source>
        <dbReference type="EMBL" id="KAH8498027.1"/>
    </source>
</evidence>
<dbReference type="SUPFAM" id="SSF53955">
    <property type="entry name" value="Lysozyme-like"/>
    <property type="match status" value="1"/>
</dbReference>
<keyword evidence="5" id="KW-0147">Chitin-binding</keyword>
<evidence type="ECO:0000313" key="20">
    <source>
        <dbReference type="Proteomes" id="UP000807159"/>
    </source>
</evidence>
<keyword evidence="13" id="KW-0624">Polysaccharide degradation</keyword>
<evidence type="ECO:0000256" key="14">
    <source>
        <dbReference type="PIRSR" id="PIRSR001060-1"/>
    </source>
</evidence>
<evidence type="ECO:0000256" key="5">
    <source>
        <dbReference type="ARBA" id="ARBA00022669"/>
    </source>
</evidence>
<evidence type="ECO:0000256" key="7">
    <source>
        <dbReference type="ARBA" id="ARBA00022801"/>
    </source>
</evidence>
<comment type="catalytic activity">
    <reaction evidence="1">
        <text>Random endo-hydrolysis of N-acetyl-beta-D-glucosaminide (1-&gt;4)-beta-linkages in chitin and chitodextrins.</text>
        <dbReference type="EC" id="3.2.1.14"/>
    </reaction>
</comment>
<comment type="caution">
    <text evidence="19">The sequence shown here is derived from an EMBL/GenBank/DDBJ whole genome shotgun (WGS) entry which is preliminary data.</text>
</comment>
<dbReference type="GO" id="GO:0016998">
    <property type="term" value="P:cell wall macromolecule catabolic process"/>
    <property type="evidence" value="ECO:0007669"/>
    <property type="project" value="InterPro"/>
</dbReference>
<keyword evidence="9" id="KW-0146">Chitin degradation</keyword>
<comment type="function">
    <text evidence="2">Defense against chitin-containing fungal pathogens.</text>
</comment>
<name>A0A8T2XYX3_POPDE</name>
<keyword evidence="12" id="KW-0326">Glycosidase</keyword>
<evidence type="ECO:0000256" key="9">
    <source>
        <dbReference type="ARBA" id="ARBA00023024"/>
    </source>
</evidence>
<dbReference type="PROSITE" id="PS00773">
    <property type="entry name" value="CHITINASE_19_1"/>
    <property type="match status" value="1"/>
</dbReference>
<dbReference type="PANTHER" id="PTHR22595:SF79">
    <property type="entry name" value="CHITINASE 12"/>
    <property type="match status" value="1"/>
</dbReference>
<evidence type="ECO:0000259" key="18">
    <source>
        <dbReference type="PROSITE" id="PS00774"/>
    </source>
</evidence>
<evidence type="ECO:0000256" key="15">
    <source>
        <dbReference type="PIRSR" id="PIRSR001060-2"/>
    </source>
</evidence>
<evidence type="ECO:0000256" key="6">
    <source>
        <dbReference type="ARBA" id="ARBA00022729"/>
    </source>
</evidence>
<feature type="domain" description="Glycoside hydrolase family 19 catalytic" evidence="18">
    <location>
        <begin position="216"/>
        <end position="226"/>
    </location>
</feature>
<evidence type="ECO:0000256" key="16">
    <source>
        <dbReference type="SAM" id="SignalP"/>
    </source>
</evidence>
<keyword evidence="7" id="KW-0378">Hydrolase</keyword>
<dbReference type="InterPro" id="IPR016283">
    <property type="entry name" value="Glyco_hydro_19"/>
</dbReference>
<dbReference type="GO" id="GO:0050832">
    <property type="term" value="P:defense response to fungus"/>
    <property type="evidence" value="ECO:0007669"/>
    <property type="project" value="TreeGrafter"/>
</dbReference>
<dbReference type="PROSITE" id="PS00774">
    <property type="entry name" value="CHITINASE_19_2"/>
    <property type="match status" value="1"/>
</dbReference>
<dbReference type="GO" id="GO:0008061">
    <property type="term" value="F:chitin binding"/>
    <property type="evidence" value="ECO:0007669"/>
    <property type="project" value="UniProtKB-KW"/>
</dbReference>
<feature type="signal peptide" evidence="16">
    <location>
        <begin position="1"/>
        <end position="21"/>
    </location>
</feature>
<evidence type="ECO:0000256" key="1">
    <source>
        <dbReference type="ARBA" id="ARBA00000822"/>
    </source>
</evidence>
<evidence type="ECO:0000256" key="3">
    <source>
        <dbReference type="ARBA" id="ARBA00009373"/>
    </source>
</evidence>
<dbReference type="AlphaFoldDB" id="A0A8T2XYX3"/>
<dbReference type="CDD" id="cd00325">
    <property type="entry name" value="chitinase_GH19"/>
    <property type="match status" value="1"/>
</dbReference>
<gene>
    <name evidence="19" type="ORF">H0E87_017085</name>
</gene>
<dbReference type="GO" id="GO:0006032">
    <property type="term" value="P:chitin catabolic process"/>
    <property type="evidence" value="ECO:0007669"/>
    <property type="project" value="UniProtKB-KW"/>
</dbReference>
<evidence type="ECO:0000256" key="2">
    <source>
        <dbReference type="ARBA" id="ARBA00003102"/>
    </source>
</evidence>
<comment type="similarity">
    <text evidence="3">Belongs to the glycosyl hydrolase 19 family. Chitinase class I subfamily.</text>
</comment>
<evidence type="ECO:0000256" key="8">
    <source>
        <dbReference type="ARBA" id="ARBA00022821"/>
    </source>
</evidence>
<reference evidence="19" key="1">
    <citation type="journal article" date="2021" name="J. Hered.">
        <title>Genome Assembly of Salicaceae Populus deltoides (Eastern Cottonwood) I-69 Based on Nanopore Sequencing and Hi-C Technologies.</title>
        <authorList>
            <person name="Bai S."/>
            <person name="Wu H."/>
            <person name="Zhang J."/>
            <person name="Pan Z."/>
            <person name="Zhao W."/>
            <person name="Li Z."/>
            <person name="Tong C."/>
        </authorList>
    </citation>
    <scope>NUCLEOTIDE SEQUENCE</scope>
    <source>
        <tissue evidence="19">Leaf</tissue>
    </source>
</reference>
<keyword evidence="6 16" id="KW-0732">Signal</keyword>
<evidence type="ECO:0000256" key="11">
    <source>
        <dbReference type="ARBA" id="ARBA00023277"/>
    </source>
</evidence>
<dbReference type="PANTHER" id="PTHR22595">
    <property type="entry name" value="CHITINASE-RELATED"/>
    <property type="match status" value="1"/>
</dbReference>
<protein>
    <recommendedName>
        <fullName evidence="4">chitinase</fullName>
        <ecNumber evidence="4">3.2.1.14</ecNumber>
    </recommendedName>
</protein>
<dbReference type="InterPro" id="IPR000726">
    <property type="entry name" value="Glyco_hydro_19_cat"/>
</dbReference>
<accession>A0A8T2XYX3</accession>
<dbReference type="GO" id="GO:0000272">
    <property type="term" value="P:polysaccharide catabolic process"/>
    <property type="evidence" value="ECO:0007669"/>
    <property type="project" value="UniProtKB-KW"/>
</dbReference>
<keyword evidence="10 15" id="KW-1015">Disulfide bond</keyword>
<proteinExistence type="inferred from homology"/>
<feature type="disulfide bond" evidence="15">
    <location>
        <begin position="49"/>
        <end position="53"/>
    </location>
</feature>
<keyword evidence="8" id="KW-0611">Plant defense</keyword>
<evidence type="ECO:0000256" key="12">
    <source>
        <dbReference type="ARBA" id="ARBA00023295"/>
    </source>
</evidence>
<dbReference type="Gene3D" id="3.30.20.10">
    <property type="entry name" value="Endochitinase, domain 2"/>
    <property type="match status" value="1"/>
</dbReference>
<feature type="domain" description="Glycoside hydrolase family 19 catalytic" evidence="17">
    <location>
        <begin position="91"/>
        <end position="113"/>
    </location>
</feature>
<dbReference type="Proteomes" id="UP000807159">
    <property type="component" value="Chromosome 9"/>
</dbReference>
<feature type="active site" description="Proton donor" evidence="14">
    <location>
        <position position="135"/>
    </location>
</feature>
<keyword evidence="20" id="KW-1185">Reference proteome</keyword>
<feature type="chain" id="PRO_5035871044" description="chitinase" evidence="16">
    <location>
        <begin position="22"/>
        <end position="322"/>
    </location>
</feature>
<dbReference type="GO" id="GO:0008843">
    <property type="term" value="F:endochitinase activity"/>
    <property type="evidence" value="ECO:0007669"/>
    <property type="project" value="UniProtKB-EC"/>
</dbReference>
<evidence type="ECO:0000256" key="4">
    <source>
        <dbReference type="ARBA" id="ARBA00012729"/>
    </source>
</evidence>
<feature type="disulfide bond" evidence="15">
    <location>
        <begin position="164"/>
        <end position="172"/>
    </location>
</feature>
<feature type="disulfide bond" evidence="15">
    <location>
        <begin position="271"/>
        <end position="304"/>
    </location>
</feature>
<dbReference type="InterPro" id="IPR023346">
    <property type="entry name" value="Lysozyme-like_dom_sf"/>
</dbReference>
<dbReference type="Gene3D" id="1.10.530.10">
    <property type="match status" value="1"/>
</dbReference>
<evidence type="ECO:0000259" key="17">
    <source>
        <dbReference type="PROSITE" id="PS00773"/>
    </source>
</evidence>
<dbReference type="PIRSF" id="PIRSF001060">
    <property type="entry name" value="Endochitinase"/>
    <property type="match status" value="1"/>
</dbReference>
<evidence type="ECO:0000256" key="10">
    <source>
        <dbReference type="ARBA" id="ARBA00023157"/>
    </source>
</evidence>
<dbReference type="FunFam" id="1.10.530.10:FF:000067">
    <property type="entry name" value="Acidic endochitinase WIN6.2B"/>
    <property type="match status" value="1"/>
</dbReference>
<keyword evidence="11" id="KW-0119">Carbohydrate metabolism</keyword>
<feature type="disulfide bond" evidence="15">
    <location>
        <begin position="91"/>
        <end position="153"/>
    </location>
</feature>
<dbReference type="EC" id="3.2.1.14" evidence="4"/>
<dbReference type="FunFam" id="3.30.20.10:FF:000001">
    <property type="entry name" value="Endochitinase (Chitinase)"/>
    <property type="match status" value="1"/>
</dbReference>
<evidence type="ECO:0000256" key="13">
    <source>
        <dbReference type="ARBA" id="ARBA00023326"/>
    </source>
</evidence>
<dbReference type="Pfam" id="PF00182">
    <property type="entry name" value="Glyco_hydro_19"/>
    <property type="match status" value="1"/>
</dbReference>
<sequence length="322" mass="34724">MKIWAFTDFSLLLSLLLGGSAEQCGSQAGGAGPVSGRENMMFDYCCDGCQSQCDGGDGCGGGGGGGGGYLSDIIPESTFDALLKYRNDTRCPAAGFYTYDAFISAAKEFPDFGYTGDDLMRKREIAAFLGQTSHETTGGWSTAPGGPYAWGYCYRRQNVCEDSCASSSKYQCVAGKQYCGRGPIQLTWNYNYGLCGDDLNLQLLQEPELVETDPVISFKTAIWFWMTPQPPKPSCHAVITGNWTPNAADVEAGRVPGYGVITNIINGGIECGKGGPNDANEDRIGFYKTYCDSLGTTYGSNLDCYQQEPWNWTLGIEGHHAI</sequence>
<organism evidence="19 20">
    <name type="scientific">Populus deltoides</name>
    <name type="common">Eastern poplar</name>
    <name type="synonym">Eastern cottonwood</name>
    <dbReference type="NCBI Taxonomy" id="3696"/>
    <lineage>
        <taxon>Eukaryota</taxon>
        <taxon>Viridiplantae</taxon>
        <taxon>Streptophyta</taxon>
        <taxon>Embryophyta</taxon>
        <taxon>Tracheophyta</taxon>
        <taxon>Spermatophyta</taxon>
        <taxon>Magnoliopsida</taxon>
        <taxon>eudicotyledons</taxon>
        <taxon>Gunneridae</taxon>
        <taxon>Pentapetalae</taxon>
        <taxon>rosids</taxon>
        <taxon>fabids</taxon>
        <taxon>Malpighiales</taxon>
        <taxon>Salicaceae</taxon>
        <taxon>Saliceae</taxon>
        <taxon>Populus</taxon>
    </lineage>
</organism>
<dbReference type="EMBL" id="JACEGQ020000009">
    <property type="protein sequence ID" value="KAH8498027.1"/>
    <property type="molecule type" value="Genomic_DNA"/>
</dbReference>